<organism evidence="2 3">
    <name type="scientific">Acinetobacter thutiue</name>
    <dbReference type="NCBI Taxonomy" id="2998078"/>
    <lineage>
        <taxon>Bacteria</taxon>
        <taxon>Pseudomonadati</taxon>
        <taxon>Pseudomonadota</taxon>
        <taxon>Gammaproteobacteria</taxon>
        <taxon>Moraxellales</taxon>
        <taxon>Moraxellaceae</taxon>
        <taxon>Acinetobacter</taxon>
    </lineage>
</organism>
<comment type="caution">
    <text evidence="2">The sequence shown here is derived from an EMBL/GenBank/DDBJ whole genome shotgun (WGS) entry which is preliminary data.</text>
</comment>
<dbReference type="SUPFAM" id="SSF52200">
    <property type="entry name" value="Toll/Interleukin receptor TIR domain"/>
    <property type="match status" value="1"/>
</dbReference>
<dbReference type="Gene3D" id="3.40.50.10140">
    <property type="entry name" value="Toll/interleukin-1 receptor homology (TIR) domain"/>
    <property type="match status" value="1"/>
</dbReference>
<reference evidence="2" key="1">
    <citation type="submission" date="2023-06" db="EMBL/GenBank/DDBJ databases">
        <title>Two novel species of Acinetobacter isolated from motorbike repairing workshop in Vietnam.</title>
        <authorList>
            <person name="Le N.T.T."/>
        </authorList>
    </citation>
    <scope>NUCLEOTIDE SEQUENCE</scope>
    <source>
        <strain evidence="2">VNH17</strain>
    </source>
</reference>
<proteinExistence type="predicted"/>
<keyword evidence="2" id="KW-0675">Receptor</keyword>
<dbReference type="Proteomes" id="UP001168524">
    <property type="component" value="Unassembled WGS sequence"/>
</dbReference>
<keyword evidence="3" id="KW-1185">Reference proteome</keyword>
<evidence type="ECO:0000313" key="2">
    <source>
        <dbReference type="EMBL" id="MDN0014178.1"/>
    </source>
</evidence>
<dbReference type="EMBL" id="JAUDZE010000002">
    <property type="protein sequence ID" value="MDN0014178.1"/>
    <property type="molecule type" value="Genomic_DNA"/>
</dbReference>
<feature type="domain" description="TIR" evidence="1">
    <location>
        <begin position="39"/>
        <end position="136"/>
    </location>
</feature>
<dbReference type="RefSeq" id="WP_267980402.1">
    <property type="nucleotide sequence ID" value="NZ_JAPQKF010000002.1"/>
</dbReference>
<protein>
    <submittedName>
        <fullName evidence="2">Toll/interleukin-1 receptor domain-containing protein</fullName>
    </submittedName>
</protein>
<evidence type="ECO:0000313" key="3">
    <source>
        <dbReference type="Proteomes" id="UP001168524"/>
    </source>
</evidence>
<name>A0ABT7WNB8_9GAMM</name>
<evidence type="ECO:0000259" key="1">
    <source>
        <dbReference type="Pfam" id="PF13676"/>
    </source>
</evidence>
<gene>
    <name evidence="2" type="ORF">QTA56_08005</name>
</gene>
<accession>A0ABT7WNB8</accession>
<dbReference type="InterPro" id="IPR035897">
    <property type="entry name" value="Toll_tir_struct_dom_sf"/>
</dbReference>
<sequence length="180" mass="20703">MFSKNRFESIARQKSASNYTSTILNENRKFSRSASTTSIFLSHSHKDKEFVKFAKVFFENLGMNIYVDWADETMPESTNGITAQKIKNQIISVNDKFILLATNEALASRWCNWEVGIADPFKLPNDKIALLPLIETSGAWNGNEYLQIYPYIKESLTSTGEYYIWYPNSNCKNLKTWLKG</sequence>
<dbReference type="InterPro" id="IPR000157">
    <property type="entry name" value="TIR_dom"/>
</dbReference>
<dbReference type="Pfam" id="PF13676">
    <property type="entry name" value="TIR_2"/>
    <property type="match status" value="1"/>
</dbReference>